<comment type="caution">
    <text evidence="2">The sequence shown here is derived from an EMBL/GenBank/DDBJ whole genome shotgun (WGS) entry which is preliminary data.</text>
</comment>
<keyword evidence="1" id="KW-0812">Transmembrane</keyword>
<feature type="transmembrane region" description="Helical" evidence="1">
    <location>
        <begin position="41"/>
        <end position="58"/>
    </location>
</feature>
<evidence type="ECO:0000256" key="1">
    <source>
        <dbReference type="SAM" id="Phobius"/>
    </source>
</evidence>
<organism evidence="2 3">
    <name type="scientific">Aromatoleum petrolei</name>
    <dbReference type="NCBI Taxonomy" id="76116"/>
    <lineage>
        <taxon>Bacteria</taxon>
        <taxon>Pseudomonadati</taxon>
        <taxon>Pseudomonadota</taxon>
        <taxon>Betaproteobacteria</taxon>
        <taxon>Rhodocyclales</taxon>
        <taxon>Rhodocyclaceae</taxon>
        <taxon>Aromatoleum</taxon>
    </lineage>
</organism>
<keyword evidence="1" id="KW-1133">Transmembrane helix</keyword>
<evidence type="ECO:0000313" key="2">
    <source>
        <dbReference type="EMBL" id="NMF87152.1"/>
    </source>
</evidence>
<feature type="transmembrane region" description="Helical" evidence="1">
    <location>
        <begin position="148"/>
        <end position="167"/>
    </location>
</feature>
<gene>
    <name evidence="2" type="ORF">GPA26_01520</name>
</gene>
<feature type="transmembrane region" description="Helical" evidence="1">
    <location>
        <begin position="79"/>
        <end position="103"/>
    </location>
</feature>
<name>A0ABX1MGU2_9RHOO</name>
<dbReference type="Proteomes" id="UP000652074">
    <property type="component" value="Unassembled WGS sequence"/>
</dbReference>
<protein>
    <recommendedName>
        <fullName evidence="4">DUF4386 domain-containing protein</fullName>
    </recommendedName>
</protein>
<dbReference type="RefSeq" id="WP_169204602.1">
    <property type="nucleotide sequence ID" value="NZ_CP059560.1"/>
</dbReference>
<reference evidence="2 3" key="1">
    <citation type="submission" date="2019-12" db="EMBL/GenBank/DDBJ databases">
        <title>Comparative genomics gives insights into the taxonomy of the Azoarcus-Aromatoleum group and reveals separate origins of nif in the plant-associated Azoarcus and non-plant-associated Aromatoleum sub-groups.</title>
        <authorList>
            <person name="Lafos M."/>
            <person name="Maluk M."/>
            <person name="Batista M."/>
            <person name="Junghare M."/>
            <person name="Carmona M."/>
            <person name="Faoro H."/>
            <person name="Cruz L.M."/>
            <person name="Battistoni F."/>
            <person name="De Souza E."/>
            <person name="Pedrosa F."/>
            <person name="Chen W.-M."/>
            <person name="Poole P.S."/>
            <person name="Dixon R.A."/>
            <person name="James E.K."/>
        </authorList>
    </citation>
    <scope>NUCLEOTIDE SEQUENCE [LARGE SCALE GENOMIC DNA]</scope>
    <source>
        <strain evidence="2 3">ToN1</strain>
    </source>
</reference>
<sequence>MLGLVVFFGIFGHILPTPPSPALDAAGIATRITDNLGDMRLGWVVSLVVMGLYLPWSAQISTQMSRLEHHSRTMTYLQLIGGALTVFVVSFGILCFAIATFRLERNPELMQMLTDFGWLSFELQWVLTTMQMLAMAIVGLADKREAPLFPRWACFLTIWCGLSFAPASLTEYLKSGPFAWDGMLSFYVPWAAWVVWCGVISVYMIKDVRRRMTVPVPSNATGYLART</sequence>
<evidence type="ECO:0000313" key="3">
    <source>
        <dbReference type="Proteomes" id="UP000652074"/>
    </source>
</evidence>
<proteinExistence type="predicted"/>
<feature type="transmembrane region" description="Helical" evidence="1">
    <location>
        <begin position="123"/>
        <end position="141"/>
    </location>
</feature>
<dbReference type="EMBL" id="WTVR01000002">
    <property type="protein sequence ID" value="NMF87152.1"/>
    <property type="molecule type" value="Genomic_DNA"/>
</dbReference>
<keyword evidence="3" id="KW-1185">Reference proteome</keyword>
<evidence type="ECO:0008006" key="4">
    <source>
        <dbReference type="Google" id="ProtNLM"/>
    </source>
</evidence>
<accession>A0ABX1MGU2</accession>
<keyword evidence="1" id="KW-0472">Membrane</keyword>
<feature type="transmembrane region" description="Helical" evidence="1">
    <location>
        <begin position="187"/>
        <end position="205"/>
    </location>
</feature>